<comment type="caution">
    <text evidence="1">The sequence shown here is derived from an EMBL/GenBank/DDBJ whole genome shotgun (WGS) entry which is preliminary data.</text>
</comment>
<proteinExistence type="predicted"/>
<gene>
    <name evidence="1" type="ORF">B9J98_03865</name>
</gene>
<evidence type="ECO:0008006" key="3">
    <source>
        <dbReference type="Google" id="ProtNLM"/>
    </source>
</evidence>
<name>A0A2R7Y5Q4_9ARCH</name>
<organism evidence="1 2">
    <name type="scientific">Candidatus Terraquivivens tikiterensis</name>
    <dbReference type="NCBI Taxonomy" id="1980982"/>
    <lineage>
        <taxon>Archaea</taxon>
        <taxon>Nitrososphaerota</taxon>
        <taxon>Candidatus Wolframiiraptoraceae</taxon>
        <taxon>Candidatus Terraquivivens</taxon>
    </lineage>
</organism>
<sequence length="227" mass="25222">MYQNRSIAQVVRYLIDLDVSLQDSIQRGYANLSAMARLLRPKVEGLVGNKVSVDTIVTTLKRLKGTYSTIPFNVAYVLAKSTVNVRTDVARLSLKKRPELLKASRSIVSKYQKGFVQVLEGLSTITLVYDSSLHERIASRFLSRDIIYEDANMAAIIVKSPKEISSTPGCIATILLQISRRNVNVDEIISCYTDTIIVIKPSDVGKAFESLTELITFCRDVVSKVSS</sequence>
<dbReference type="SUPFAM" id="SSF55021">
    <property type="entry name" value="ACT-like"/>
    <property type="match status" value="1"/>
</dbReference>
<dbReference type="EMBL" id="NDWU01000007">
    <property type="protein sequence ID" value="PUA32719.1"/>
    <property type="molecule type" value="Genomic_DNA"/>
</dbReference>
<reference evidence="1 2" key="1">
    <citation type="submission" date="2017-04" db="EMBL/GenBank/DDBJ databases">
        <title>Draft Aigarchaeota genome from a New Zealand hot spring.</title>
        <authorList>
            <person name="Reysenbach A.-L."/>
            <person name="Donaho J.A."/>
            <person name="Gerhart J."/>
            <person name="Kelley J.F."/>
            <person name="Kouba K."/>
            <person name="Podar M."/>
            <person name="Stott M."/>
        </authorList>
    </citation>
    <scope>NUCLEOTIDE SEQUENCE [LARGE SCALE GENOMIC DNA]</scope>
    <source>
        <strain evidence="1">NZ13_MG1</strain>
    </source>
</reference>
<evidence type="ECO:0000313" key="2">
    <source>
        <dbReference type="Proteomes" id="UP000244066"/>
    </source>
</evidence>
<dbReference type="InterPro" id="IPR045865">
    <property type="entry name" value="ACT-like_dom_sf"/>
</dbReference>
<dbReference type="AlphaFoldDB" id="A0A2R7Y5Q4"/>
<evidence type="ECO:0000313" key="1">
    <source>
        <dbReference type="EMBL" id="PUA32719.1"/>
    </source>
</evidence>
<accession>A0A2R7Y5Q4</accession>
<protein>
    <recommendedName>
        <fullName evidence="3">ACT domain-containing protein</fullName>
    </recommendedName>
</protein>
<dbReference type="Proteomes" id="UP000244066">
    <property type="component" value="Unassembled WGS sequence"/>
</dbReference>